<dbReference type="InterPro" id="IPR012677">
    <property type="entry name" value="Nucleotide-bd_a/b_plait_sf"/>
</dbReference>
<dbReference type="FunFam" id="3.30.70.330:FF:000375">
    <property type="entry name" value="RNA binding fox-1 homolog 1"/>
    <property type="match status" value="1"/>
</dbReference>
<feature type="transmembrane region" description="Helical" evidence="10">
    <location>
        <begin position="428"/>
        <end position="446"/>
    </location>
</feature>
<keyword evidence="4" id="KW-0507">mRNA processing</keyword>
<keyword evidence="3" id="KW-0963">Cytoplasm</keyword>
<keyword evidence="10" id="KW-0472">Membrane</keyword>
<evidence type="ECO:0000256" key="1">
    <source>
        <dbReference type="ARBA" id="ARBA00004123"/>
    </source>
</evidence>
<dbReference type="EMBL" id="JAPWDV010000002">
    <property type="protein sequence ID" value="KAJ6219970.1"/>
    <property type="molecule type" value="Genomic_DNA"/>
</dbReference>
<accession>A0A9Q0RMY1</accession>
<dbReference type="PANTHER" id="PTHR15597">
    <property type="entry name" value="ATAXIN 2-BINDING PROTEIN 1-RELATED"/>
    <property type="match status" value="1"/>
</dbReference>
<keyword evidence="6" id="KW-0508">mRNA splicing</keyword>
<evidence type="ECO:0000256" key="10">
    <source>
        <dbReference type="SAM" id="Phobius"/>
    </source>
</evidence>
<keyword evidence="10" id="KW-0812">Transmembrane</keyword>
<reference evidence="12" key="1">
    <citation type="submission" date="2022-12" db="EMBL/GenBank/DDBJ databases">
        <title>Genome assemblies of Blomia tropicalis.</title>
        <authorList>
            <person name="Cui Y."/>
        </authorList>
    </citation>
    <scope>NUCLEOTIDE SEQUENCE</scope>
    <source>
        <tissue evidence="12">Adult mites</tissue>
    </source>
</reference>
<evidence type="ECO:0000256" key="6">
    <source>
        <dbReference type="ARBA" id="ARBA00023187"/>
    </source>
</evidence>
<feature type="domain" description="RRM" evidence="11">
    <location>
        <begin position="293"/>
        <end position="369"/>
    </location>
</feature>
<dbReference type="GO" id="GO:0007399">
    <property type="term" value="P:nervous system development"/>
    <property type="evidence" value="ECO:0007669"/>
    <property type="project" value="InterPro"/>
</dbReference>
<comment type="subcellular location">
    <subcellularLocation>
        <location evidence="2">Cytoplasm</location>
    </subcellularLocation>
    <subcellularLocation>
        <location evidence="1">Nucleus</location>
    </subcellularLocation>
</comment>
<protein>
    <recommendedName>
        <fullName evidence="11">RRM domain-containing protein</fullName>
    </recommendedName>
</protein>
<sequence length="451" mass="47584">MRNEALILTTPTSTHNTTMMVETNTNPLCPIMNGQATAAAQVQQQQQQTTTMTTSPPTTPTIDLIPINGVQSATTTTLNTKTIYSNESQPQAPPQPTLQQQQPLPNMNGTLVVMNGMNVVPSSTSVTHSSSPTSSLPASTLSVSTHPATSTASVVSVSVEQQTQTDLDTKPYIVDGNVQIDGSISPPIQLVVTSTANGNMDQCTNPISPNGPMFNGLTVVNGNKTSIACNTSPSPSLSSSSATTNIITNGSLTTGVDTKCPLSVPPPSIVSQQTFNPQAQPQQQGAIIGGQPKRLHVSNIPFRFRDPDLRQLFGQFGPILDVEIIFNERGSKGFGFVTFASSVDADRAREQLNGTVVEGRKIEVNNATARVQSKKPSPTISAAAAAAAAANANANAAAAAAIISNDQFTSHFRDILVRCTSTHRVHTYDASAIIVYIAYVAIHLVVHYKQP</sequence>
<gene>
    <name evidence="12" type="ORF">RDWZM_005782</name>
</gene>
<evidence type="ECO:0000256" key="7">
    <source>
        <dbReference type="ARBA" id="ARBA00023242"/>
    </source>
</evidence>
<keyword evidence="7" id="KW-0539">Nucleus</keyword>
<dbReference type="GO" id="GO:0008380">
    <property type="term" value="P:RNA splicing"/>
    <property type="evidence" value="ECO:0007669"/>
    <property type="project" value="UniProtKB-KW"/>
</dbReference>
<evidence type="ECO:0000256" key="3">
    <source>
        <dbReference type="ARBA" id="ARBA00022490"/>
    </source>
</evidence>
<dbReference type="GO" id="GO:0000381">
    <property type="term" value="P:regulation of alternative mRNA splicing, via spliceosome"/>
    <property type="evidence" value="ECO:0007669"/>
    <property type="project" value="InterPro"/>
</dbReference>
<dbReference type="GO" id="GO:0006397">
    <property type="term" value="P:mRNA processing"/>
    <property type="evidence" value="ECO:0007669"/>
    <property type="project" value="UniProtKB-KW"/>
</dbReference>
<keyword evidence="13" id="KW-1185">Reference proteome</keyword>
<evidence type="ECO:0000313" key="13">
    <source>
        <dbReference type="Proteomes" id="UP001142055"/>
    </source>
</evidence>
<organism evidence="12 13">
    <name type="scientific">Blomia tropicalis</name>
    <name type="common">Mite</name>
    <dbReference type="NCBI Taxonomy" id="40697"/>
    <lineage>
        <taxon>Eukaryota</taxon>
        <taxon>Metazoa</taxon>
        <taxon>Ecdysozoa</taxon>
        <taxon>Arthropoda</taxon>
        <taxon>Chelicerata</taxon>
        <taxon>Arachnida</taxon>
        <taxon>Acari</taxon>
        <taxon>Acariformes</taxon>
        <taxon>Sarcoptiformes</taxon>
        <taxon>Astigmata</taxon>
        <taxon>Glycyphagoidea</taxon>
        <taxon>Echimyopodidae</taxon>
        <taxon>Blomia</taxon>
    </lineage>
</organism>
<dbReference type="PROSITE" id="PS50102">
    <property type="entry name" value="RRM"/>
    <property type="match status" value="1"/>
</dbReference>
<evidence type="ECO:0000313" key="12">
    <source>
        <dbReference type="EMBL" id="KAJ6219970.1"/>
    </source>
</evidence>
<keyword evidence="10" id="KW-1133">Transmembrane helix</keyword>
<keyword evidence="5 8" id="KW-0694">RNA-binding</keyword>
<dbReference type="Proteomes" id="UP001142055">
    <property type="component" value="Chromosome 2"/>
</dbReference>
<dbReference type="GO" id="GO:0005737">
    <property type="term" value="C:cytoplasm"/>
    <property type="evidence" value="ECO:0007669"/>
    <property type="project" value="UniProtKB-SubCell"/>
</dbReference>
<evidence type="ECO:0000256" key="9">
    <source>
        <dbReference type="SAM" id="MobiDB-lite"/>
    </source>
</evidence>
<evidence type="ECO:0000256" key="4">
    <source>
        <dbReference type="ARBA" id="ARBA00022664"/>
    </source>
</evidence>
<name>A0A9Q0RMY1_BLOTA</name>
<evidence type="ECO:0000256" key="5">
    <source>
        <dbReference type="ARBA" id="ARBA00022884"/>
    </source>
</evidence>
<evidence type="ECO:0000256" key="2">
    <source>
        <dbReference type="ARBA" id="ARBA00004496"/>
    </source>
</evidence>
<dbReference type="GO" id="GO:0003729">
    <property type="term" value="F:mRNA binding"/>
    <property type="evidence" value="ECO:0007669"/>
    <property type="project" value="TreeGrafter"/>
</dbReference>
<dbReference type="InterPro" id="IPR035979">
    <property type="entry name" value="RBD_domain_sf"/>
</dbReference>
<dbReference type="Pfam" id="PF00076">
    <property type="entry name" value="RRM_1"/>
    <property type="match status" value="1"/>
</dbReference>
<dbReference type="CDD" id="cd12407">
    <property type="entry name" value="RRM_FOX1_like"/>
    <property type="match status" value="1"/>
</dbReference>
<dbReference type="SUPFAM" id="SSF54928">
    <property type="entry name" value="RNA-binding domain, RBD"/>
    <property type="match status" value="1"/>
</dbReference>
<dbReference type="AlphaFoldDB" id="A0A9Q0RMY1"/>
<comment type="caution">
    <text evidence="12">The sequence shown here is derived from an EMBL/GenBank/DDBJ whole genome shotgun (WGS) entry which is preliminary data.</text>
</comment>
<dbReference type="SMART" id="SM00360">
    <property type="entry name" value="RRM"/>
    <property type="match status" value="1"/>
</dbReference>
<dbReference type="GO" id="GO:0005634">
    <property type="term" value="C:nucleus"/>
    <property type="evidence" value="ECO:0007669"/>
    <property type="project" value="UniProtKB-SubCell"/>
</dbReference>
<dbReference type="Gene3D" id="3.30.70.330">
    <property type="match status" value="1"/>
</dbReference>
<dbReference type="InterPro" id="IPR000504">
    <property type="entry name" value="RRM_dom"/>
</dbReference>
<evidence type="ECO:0000256" key="8">
    <source>
        <dbReference type="PROSITE-ProRule" id="PRU00176"/>
    </source>
</evidence>
<dbReference type="InterPro" id="IPR034237">
    <property type="entry name" value="FOX1_RRM"/>
</dbReference>
<evidence type="ECO:0000259" key="11">
    <source>
        <dbReference type="PROSITE" id="PS50102"/>
    </source>
</evidence>
<proteinExistence type="predicted"/>
<dbReference type="InterPro" id="IPR047131">
    <property type="entry name" value="RBFOX1-like"/>
</dbReference>
<dbReference type="PANTHER" id="PTHR15597:SF22">
    <property type="entry name" value="RNA-BINDING FOX PROTEIN 1, ISOFORM H"/>
    <property type="match status" value="1"/>
</dbReference>
<feature type="region of interest" description="Disordered" evidence="9">
    <location>
        <begin position="122"/>
        <end position="142"/>
    </location>
</feature>